<dbReference type="RefSeq" id="WP_306105359.1">
    <property type="nucleotide sequence ID" value="NZ_CP120984.1"/>
</dbReference>
<accession>A0ABY9JRS5</accession>
<evidence type="ECO:0000313" key="3">
    <source>
        <dbReference type="Proteomes" id="UP001224433"/>
    </source>
</evidence>
<proteinExistence type="predicted"/>
<dbReference type="EMBL" id="CP120984">
    <property type="protein sequence ID" value="WLQ69284.1"/>
    <property type="molecule type" value="Genomic_DNA"/>
</dbReference>
<reference evidence="2 3" key="1">
    <citation type="submission" date="2023-03" db="EMBL/GenBank/DDBJ databases">
        <title>Isolation and description of six Streptomyces strains from soil environments, able to metabolize different microbial glucans.</title>
        <authorList>
            <person name="Widen T."/>
            <person name="Larsbrink J."/>
        </authorList>
    </citation>
    <scope>NUCLEOTIDE SEQUENCE [LARGE SCALE GENOMIC DNA]</scope>
    <source>
        <strain evidence="2 3">Alt3</strain>
        <plasmid evidence="2 3">unnamed1</plasmid>
    </source>
</reference>
<keyword evidence="2" id="KW-0614">Plasmid</keyword>
<sequence length="450" mass="49308">MQLSTEPGQVAGTGVAMVVEVGYARAWDLEACAPWRPVSAEEARERDAAGLPYVVVYREPGRKAPLEVRLVSWLDHYVGLWVYDAQGRRTYDLDMRLLDDPSRLLRRYSVGWYYTDPEMAEFDKACPRTTVDLLPDGRGARTEEPRGQGGGSSITSPAFRDDERWMDRHAFGEWPLVSAQVHGFIEPLDFEAAEVAEAAEPGDEDAPATCWRPPRPAQPGPISELFRPGLRVTDGYHPEMTVVEPLRVGTLRVPSGLLAVSGPDIDHGDGPRITVPVPPGEYVLDEARVRFSYHCEWRDAEVTTTDPTAVRLLVSETPAATWEMALGPDDDPRLFIDKQIAGFDTDGATGCFADAGAWEPLIALFERGLIQGEPDLDGYDDIDDGSMFMQRTRDETSGGELMAFATTGDGTYPVWVGRSEAGEVTGVVVLVDGMPELLPERDGTPAAAVV</sequence>
<keyword evidence="3" id="KW-1185">Reference proteome</keyword>
<dbReference type="InterPro" id="IPR025335">
    <property type="entry name" value="DUF4241"/>
</dbReference>
<protein>
    <submittedName>
        <fullName evidence="2">DUF4241 domain-containing protein</fullName>
    </submittedName>
</protein>
<evidence type="ECO:0000256" key="1">
    <source>
        <dbReference type="SAM" id="MobiDB-lite"/>
    </source>
</evidence>
<evidence type="ECO:0000313" key="2">
    <source>
        <dbReference type="EMBL" id="WLQ69284.1"/>
    </source>
</evidence>
<dbReference type="Proteomes" id="UP001224433">
    <property type="component" value="Plasmid unnamed1"/>
</dbReference>
<gene>
    <name evidence="2" type="ORF">P8A20_37820</name>
</gene>
<name>A0ABY9JRS5_9ACTN</name>
<organism evidence="2 3">
    <name type="scientific">Streptomyces glycanivorans</name>
    <dbReference type="NCBI Taxonomy" id="3033808"/>
    <lineage>
        <taxon>Bacteria</taxon>
        <taxon>Bacillati</taxon>
        <taxon>Actinomycetota</taxon>
        <taxon>Actinomycetes</taxon>
        <taxon>Kitasatosporales</taxon>
        <taxon>Streptomycetaceae</taxon>
        <taxon>Streptomyces</taxon>
    </lineage>
</organism>
<feature type="region of interest" description="Disordered" evidence="1">
    <location>
        <begin position="133"/>
        <end position="158"/>
    </location>
</feature>
<dbReference type="Pfam" id="PF14025">
    <property type="entry name" value="DUF4241"/>
    <property type="match status" value="1"/>
</dbReference>
<geneLocation type="plasmid" evidence="2 3">
    <name>unnamed1</name>
</geneLocation>